<protein>
    <submittedName>
        <fullName evidence="1">Uncharacterized protein</fullName>
    </submittedName>
</protein>
<keyword evidence="2" id="KW-1185">Reference proteome</keyword>
<evidence type="ECO:0000313" key="1">
    <source>
        <dbReference type="EMBL" id="OEH80423.1"/>
    </source>
</evidence>
<dbReference type="InParanoid" id="A0A1D3DAG6"/>
<sequence length="256" mass="26949">MPIMVPLPLRLMWHSVEADDLSLCEGLLATWRLPLERLKPLLLIDRLAPEEEPWISGTTMLAVIGLPVDICCSHAGALLAAAWLRAVGASPDTALDEDLRRGIQVFREGGLLAGSSPPLLHDGAKDFQFPQHHAGSAATLWPPVSPSDELSGAVELFDHYGPSNSVPRIKKVSLLLGADASALNALPVSSLRQGVATAGTAAAASPPTGLCSNSLPAMALLHAENEAAAKKLWLVFSSGECMVRRLILVLAPSTTG</sequence>
<dbReference type="VEuPathDB" id="ToxoDB:cyc_09195"/>
<reference evidence="1 2" key="1">
    <citation type="journal article" date="2016" name="BMC Genomics">
        <title>Comparative genomics reveals Cyclospora cayetanensis possesses coccidia-like metabolism and invasion components but unique surface antigens.</title>
        <authorList>
            <person name="Liu S."/>
            <person name="Wang L."/>
            <person name="Zheng H."/>
            <person name="Xu Z."/>
            <person name="Roellig D.M."/>
            <person name="Li N."/>
            <person name="Frace M.A."/>
            <person name="Tang K."/>
            <person name="Arrowood M.J."/>
            <person name="Moss D.M."/>
            <person name="Zhang L."/>
            <person name="Feng Y."/>
            <person name="Xiao L."/>
        </authorList>
    </citation>
    <scope>NUCLEOTIDE SEQUENCE [LARGE SCALE GENOMIC DNA]</scope>
    <source>
        <strain evidence="1 2">CHN_HEN01</strain>
    </source>
</reference>
<dbReference type="AlphaFoldDB" id="A0A1D3DAG6"/>
<evidence type="ECO:0000313" key="2">
    <source>
        <dbReference type="Proteomes" id="UP000095192"/>
    </source>
</evidence>
<dbReference type="VEuPathDB" id="ToxoDB:LOC34624629"/>
<dbReference type="EMBL" id="JROU02000083">
    <property type="protein sequence ID" value="OEH80423.1"/>
    <property type="molecule type" value="Genomic_DNA"/>
</dbReference>
<accession>A0A1D3DAG6</accession>
<comment type="caution">
    <text evidence="1">The sequence shown here is derived from an EMBL/GenBank/DDBJ whole genome shotgun (WGS) entry which is preliminary data.</text>
</comment>
<name>A0A1D3DAG6_9EIME</name>
<gene>
    <name evidence="1" type="ORF">cyc_09195</name>
</gene>
<dbReference type="Proteomes" id="UP000095192">
    <property type="component" value="Unassembled WGS sequence"/>
</dbReference>
<organism evidence="1 2">
    <name type="scientific">Cyclospora cayetanensis</name>
    <dbReference type="NCBI Taxonomy" id="88456"/>
    <lineage>
        <taxon>Eukaryota</taxon>
        <taxon>Sar</taxon>
        <taxon>Alveolata</taxon>
        <taxon>Apicomplexa</taxon>
        <taxon>Conoidasida</taxon>
        <taxon>Coccidia</taxon>
        <taxon>Eucoccidiorida</taxon>
        <taxon>Eimeriorina</taxon>
        <taxon>Eimeriidae</taxon>
        <taxon>Cyclospora</taxon>
    </lineage>
</organism>
<proteinExistence type="predicted"/>